<feature type="region of interest" description="Disordered" evidence="1">
    <location>
        <begin position="147"/>
        <end position="178"/>
    </location>
</feature>
<gene>
    <name evidence="2" type="ORF">TARUN_9320</name>
</gene>
<evidence type="ECO:0000256" key="1">
    <source>
        <dbReference type="SAM" id="MobiDB-lite"/>
    </source>
</evidence>
<reference evidence="2 3" key="1">
    <citation type="journal article" date="2018" name="PLoS Pathog.">
        <title>Evolution of structural diversity of trichothecenes, a family of toxins produced by plant pathogenic and entomopathogenic fungi.</title>
        <authorList>
            <person name="Proctor R.H."/>
            <person name="McCormick S.P."/>
            <person name="Kim H.S."/>
            <person name="Cardoza R.E."/>
            <person name="Stanley A.M."/>
            <person name="Lindo L."/>
            <person name="Kelly A."/>
            <person name="Brown D.W."/>
            <person name="Lee T."/>
            <person name="Vaughan M.M."/>
            <person name="Alexander N.J."/>
            <person name="Busman M."/>
            <person name="Gutierrez S."/>
        </authorList>
    </citation>
    <scope>NUCLEOTIDE SEQUENCE [LARGE SCALE GENOMIC DNA]</scope>
    <source>
        <strain evidence="2 3">IBT 40837</strain>
    </source>
</reference>
<dbReference type="EMBL" id="PXOA01000741">
    <property type="protein sequence ID" value="RFU72933.1"/>
    <property type="molecule type" value="Genomic_DNA"/>
</dbReference>
<evidence type="ECO:0000313" key="3">
    <source>
        <dbReference type="Proteomes" id="UP000266272"/>
    </source>
</evidence>
<dbReference type="AlphaFoldDB" id="A0A395NB65"/>
<evidence type="ECO:0000313" key="2">
    <source>
        <dbReference type="EMBL" id="RFU72933.1"/>
    </source>
</evidence>
<keyword evidence="3" id="KW-1185">Reference proteome</keyword>
<protein>
    <submittedName>
        <fullName evidence="2">Uncharacterized protein</fullName>
    </submittedName>
</protein>
<organism evidence="2 3">
    <name type="scientific">Trichoderma arundinaceum</name>
    <dbReference type="NCBI Taxonomy" id="490622"/>
    <lineage>
        <taxon>Eukaryota</taxon>
        <taxon>Fungi</taxon>
        <taxon>Dikarya</taxon>
        <taxon>Ascomycota</taxon>
        <taxon>Pezizomycotina</taxon>
        <taxon>Sordariomycetes</taxon>
        <taxon>Hypocreomycetidae</taxon>
        <taxon>Hypocreales</taxon>
        <taxon>Hypocreaceae</taxon>
        <taxon>Trichoderma</taxon>
    </lineage>
</organism>
<proteinExistence type="predicted"/>
<name>A0A395NB65_TRIAR</name>
<comment type="caution">
    <text evidence="2">The sequence shown here is derived from an EMBL/GenBank/DDBJ whole genome shotgun (WGS) entry which is preliminary data.</text>
</comment>
<dbReference type="Proteomes" id="UP000266272">
    <property type="component" value="Unassembled WGS sequence"/>
</dbReference>
<sequence length="178" mass="19267">MTKGINPSIFVIAMNRAASTPTSAEERHLDVHTYHCLRLASSRCRQAELAQMVLCLAGDLVEPGFGCLFAIELAAEGYIRGVSCEDMPWCLYLSCEAAKKLLLRKLRLGGELTAKRIAVETVDSSLQQKVDMPSPARHLIPLSLSVNEAPLPKPPQKRPAKPPIAADGPLNGNPTKAI</sequence>
<accession>A0A395NB65</accession>